<evidence type="ECO:0000313" key="1">
    <source>
        <dbReference type="EMBL" id="TNN65519.1"/>
    </source>
</evidence>
<reference evidence="1 2" key="1">
    <citation type="submission" date="2019-03" db="EMBL/GenBank/DDBJ databases">
        <title>First draft genome of Liparis tanakae, snailfish: a comprehensive survey of snailfish specific genes.</title>
        <authorList>
            <person name="Kim W."/>
            <person name="Song I."/>
            <person name="Jeong J.-H."/>
            <person name="Kim D."/>
            <person name="Kim S."/>
            <person name="Ryu S."/>
            <person name="Song J.Y."/>
            <person name="Lee S.K."/>
        </authorList>
    </citation>
    <scope>NUCLEOTIDE SEQUENCE [LARGE SCALE GENOMIC DNA]</scope>
    <source>
        <tissue evidence="1">Muscle</tissue>
    </source>
</reference>
<accession>A0A4Z2HHY4</accession>
<comment type="caution">
    <text evidence="1">The sequence shown here is derived from an EMBL/GenBank/DDBJ whole genome shotgun (WGS) entry which is preliminary data.</text>
</comment>
<evidence type="ECO:0000313" key="2">
    <source>
        <dbReference type="Proteomes" id="UP000314294"/>
    </source>
</evidence>
<sequence length="78" mass="9286">MVYRMVPFFMMRKSLLGAVMLLFSRRISMGPSYISLRSTHVCRKNTSIVYSCVDRTRGERRRDFLHTGKKKKKKKKKI</sequence>
<dbReference type="Proteomes" id="UP000314294">
    <property type="component" value="Unassembled WGS sequence"/>
</dbReference>
<dbReference type="AlphaFoldDB" id="A0A4Z2HHY4"/>
<dbReference type="EMBL" id="SRLO01000233">
    <property type="protein sequence ID" value="TNN65519.1"/>
    <property type="molecule type" value="Genomic_DNA"/>
</dbReference>
<proteinExistence type="predicted"/>
<name>A0A4Z2HHY4_9TELE</name>
<organism evidence="1 2">
    <name type="scientific">Liparis tanakae</name>
    <name type="common">Tanaka's snailfish</name>
    <dbReference type="NCBI Taxonomy" id="230148"/>
    <lineage>
        <taxon>Eukaryota</taxon>
        <taxon>Metazoa</taxon>
        <taxon>Chordata</taxon>
        <taxon>Craniata</taxon>
        <taxon>Vertebrata</taxon>
        <taxon>Euteleostomi</taxon>
        <taxon>Actinopterygii</taxon>
        <taxon>Neopterygii</taxon>
        <taxon>Teleostei</taxon>
        <taxon>Neoteleostei</taxon>
        <taxon>Acanthomorphata</taxon>
        <taxon>Eupercaria</taxon>
        <taxon>Perciformes</taxon>
        <taxon>Cottioidei</taxon>
        <taxon>Cottales</taxon>
        <taxon>Liparidae</taxon>
        <taxon>Liparis</taxon>
    </lineage>
</organism>
<protein>
    <submittedName>
        <fullName evidence="1">Uncharacterized protein</fullName>
    </submittedName>
</protein>
<keyword evidence="2" id="KW-1185">Reference proteome</keyword>
<gene>
    <name evidence="1" type="ORF">EYF80_024197</name>
</gene>